<evidence type="ECO:0000313" key="2">
    <source>
        <dbReference type="Proteomes" id="UP000076722"/>
    </source>
</evidence>
<gene>
    <name evidence="1" type="ORF">SISNIDRAFT_482624</name>
</gene>
<dbReference type="Proteomes" id="UP000076722">
    <property type="component" value="Unassembled WGS sequence"/>
</dbReference>
<accession>A0A164YE96</accession>
<dbReference type="EMBL" id="KV419398">
    <property type="protein sequence ID" value="KZS96836.1"/>
    <property type="molecule type" value="Genomic_DNA"/>
</dbReference>
<dbReference type="AlphaFoldDB" id="A0A164YE96"/>
<keyword evidence="2" id="KW-1185">Reference proteome</keyword>
<reference evidence="1 2" key="1">
    <citation type="journal article" date="2016" name="Mol. Biol. Evol.">
        <title>Comparative Genomics of Early-Diverging Mushroom-Forming Fungi Provides Insights into the Origins of Lignocellulose Decay Capabilities.</title>
        <authorList>
            <person name="Nagy L.G."/>
            <person name="Riley R."/>
            <person name="Tritt A."/>
            <person name="Adam C."/>
            <person name="Daum C."/>
            <person name="Floudas D."/>
            <person name="Sun H."/>
            <person name="Yadav J.S."/>
            <person name="Pangilinan J."/>
            <person name="Larsson K.H."/>
            <person name="Matsuura K."/>
            <person name="Barry K."/>
            <person name="Labutti K."/>
            <person name="Kuo R."/>
            <person name="Ohm R.A."/>
            <person name="Bhattacharya S.S."/>
            <person name="Shirouzu T."/>
            <person name="Yoshinaga Y."/>
            <person name="Martin F.M."/>
            <person name="Grigoriev I.V."/>
            <person name="Hibbett D.S."/>
        </authorList>
    </citation>
    <scope>NUCLEOTIDE SEQUENCE [LARGE SCALE GENOMIC DNA]</scope>
    <source>
        <strain evidence="1 2">HHB9708</strain>
    </source>
</reference>
<protein>
    <submittedName>
        <fullName evidence="1">Uncharacterized protein</fullName>
    </submittedName>
</protein>
<proteinExistence type="predicted"/>
<name>A0A164YE96_9AGAM</name>
<sequence length="118" mass="12968">MVTPLAFATSVPQLTLPSSSDTIFPWTKSAQNLVKRTPSQPFGLLTLRKDAPFIYSLNQYAAMHSSQMSQLLLPQLNPSSQFLHMAPYVAVIRGIFKVTAEAKKEFQAAIANDKRGAS</sequence>
<evidence type="ECO:0000313" key="1">
    <source>
        <dbReference type="EMBL" id="KZS96836.1"/>
    </source>
</evidence>
<organism evidence="1 2">
    <name type="scientific">Sistotremastrum niveocremeum HHB9708</name>
    <dbReference type="NCBI Taxonomy" id="1314777"/>
    <lineage>
        <taxon>Eukaryota</taxon>
        <taxon>Fungi</taxon>
        <taxon>Dikarya</taxon>
        <taxon>Basidiomycota</taxon>
        <taxon>Agaricomycotina</taxon>
        <taxon>Agaricomycetes</taxon>
        <taxon>Sistotremastrales</taxon>
        <taxon>Sistotremastraceae</taxon>
        <taxon>Sertulicium</taxon>
        <taxon>Sertulicium niveocremeum</taxon>
    </lineage>
</organism>